<evidence type="ECO:0000313" key="3">
    <source>
        <dbReference type="Proteomes" id="UP001596297"/>
    </source>
</evidence>
<gene>
    <name evidence="2" type="ORF">ACFP81_05295</name>
</gene>
<protein>
    <submittedName>
        <fullName evidence="2">Uncharacterized protein</fullName>
    </submittedName>
</protein>
<accession>A0ABW1YE27</accession>
<keyword evidence="3" id="KW-1185">Reference proteome</keyword>
<name>A0ABW1YE27_9DEIO</name>
<evidence type="ECO:0000313" key="2">
    <source>
        <dbReference type="EMBL" id="MFC6591482.1"/>
    </source>
</evidence>
<comment type="caution">
    <text evidence="2">The sequence shown here is derived from an EMBL/GenBank/DDBJ whole genome shotgun (WGS) entry which is preliminary data.</text>
</comment>
<dbReference type="RefSeq" id="WP_380082486.1">
    <property type="nucleotide sequence ID" value="NZ_JBHSWD010000001.1"/>
</dbReference>
<proteinExistence type="predicted"/>
<keyword evidence="1" id="KW-0812">Transmembrane</keyword>
<evidence type="ECO:0000256" key="1">
    <source>
        <dbReference type="SAM" id="Phobius"/>
    </source>
</evidence>
<reference evidence="3" key="1">
    <citation type="journal article" date="2019" name="Int. J. Syst. Evol. Microbiol.">
        <title>The Global Catalogue of Microorganisms (GCM) 10K type strain sequencing project: providing services to taxonomists for standard genome sequencing and annotation.</title>
        <authorList>
            <consortium name="The Broad Institute Genomics Platform"/>
            <consortium name="The Broad Institute Genome Sequencing Center for Infectious Disease"/>
            <person name="Wu L."/>
            <person name="Ma J."/>
        </authorList>
    </citation>
    <scope>NUCLEOTIDE SEQUENCE [LARGE SCALE GENOMIC DNA]</scope>
    <source>
        <strain evidence="3">CGMCC 1.15772</strain>
    </source>
</reference>
<feature type="transmembrane region" description="Helical" evidence="1">
    <location>
        <begin position="16"/>
        <end position="41"/>
    </location>
</feature>
<dbReference type="Proteomes" id="UP001596297">
    <property type="component" value="Unassembled WGS sequence"/>
</dbReference>
<keyword evidence="1" id="KW-1133">Transmembrane helix</keyword>
<organism evidence="2 3">
    <name type="scientific">Deinococcus lacus</name>
    <dbReference type="NCBI Taxonomy" id="392561"/>
    <lineage>
        <taxon>Bacteria</taxon>
        <taxon>Thermotogati</taxon>
        <taxon>Deinococcota</taxon>
        <taxon>Deinococci</taxon>
        <taxon>Deinococcales</taxon>
        <taxon>Deinococcaceae</taxon>
        <taxon>Deinococcus</taxon>
    </lineage>
</organism>
<dbReference type="EMBL" id="JBHSWD010000001">
    <property type="protein sequence ID" value="MFC6591482.1"/>
    <property type="molecule type" value="Genomic_DNA"/>
</dbReference>
<sequence length="258" mass="26933">MSQALGVQRAAKGTQLMAAVTAHLLALAVLAGYGVLVWYGVWGLFLLTQGQNAVLTTVLLITAPLALLLAVGLNPLRLPSGRLRAGYSEDGMHKGILLAPDDAPTLHGLVQAVAAAAQCPPPAWICLTADFGVHSVATPRGTGLHLGMPLLYGLDPQARAALLAGALAAPRRAGLLEVAEDMLCRASELLKPSRRDPLVVQLSRGVPMAALQGLHWILVRLHHLQTGDEQRQAVCRAAQVAGARRRAGAGQARATALA</sequence>
<keyword evidence="1" id="KW-0472">Membrane</keyword>
<feature type="transmembrane region" description="Helical" evidence="1">
    <location>
        <begin position="53"/>
        <end position="74"/>
    </location>
</feature>